<organism evidence="23 24">
    <name type="scientific">Trinickia symbiotica</name>
    <dbReference type="NCBI Taxonomy" id="863227"/>
    <lineage>
        <taxon>Bacteria</taxon>
        <taxon>Pseudomonadati</taxon>
        <taxon>Pseudomonadota</taxon>
        <taxon>Betaproteobacteria</taxon>
        <taxon>Burkholderiales</taxon>
        <taxon>Burkholderiaceae</taxon>
        <taxon>Trinickia</taxon>
    </lineage>
</organism>
<dbReference type="EMBL" id="PYUC01000001">
    <property type="protein sequence ID" value="PTB22499.1"/>
    <property type="molecule type" value="Genomic_DNA"/>
</dbReference>
<dbReference type="NCBIfam" id="TIGR02777">
    <property type="entry name" value="LigD_PE_dom"/>
    <property type="match status" value="1"/>
</dbReference>
<keyword evidence="14" id="KW-0238">DNA-binding</keyword>
<feature type="region of interest" description="Disordered" evidence="21">
    <location>
        <begin position="1"/>
        <end position="34"/>
    </location>
</feature>
<dbReference type="InterPro" id="IPR012310">
    <property type="entry name" value="DNA_ligase_ATP-dep_cent"/>
</dbReference>
<comment type="catalytic activity">
    <reaction evidence="20">
        <text>ATP + (deoxyribonucleotide)n-3'-hydroxyl + 5'-phospho-(deoxyribonucleotide)m = (deoxyribonucleotide)n+m + AMP + diphosphate.</text>
        <dbReference type="EC" id="6.5.1.1"/>
    </reaction>
</comment>
<evidence type="ECO:0000256" key="14">
    <source>
        <dbReference type="ARBA" id="ARBA00023125"/>
    </source>
</evidence>
<evidence type="ECO:0000256" key="18">
    <source>
        <dbReference type="ARBA" id="ARBA00023268"/>
    </source>
</evidence>
<keyword evidence="15" id="KW-0233">DNA recombination</keyword>
<dbReference type="Gene3D" id="3.30.470.30">
    <property type="entry name" value="DNA ligase/mRNA capping enzyme"/>
    <property type="match status" value="1"/>
</dbReference>
<dbReference type="RefSeq" id="WP_107148883.1">
    <property type="nucleotide sequence ID" value="NZ_PYUC01000001.1"/>
</dbReference>
<dbReference type="AlphaFoldDB" id="A0A2T3Y164"/>
<proteinExistence type="predicted"/>
<feature type="compositionally biased region" description="Basic and acidic residues" evidence="21">
    <location>
        <begin position="1"/>
        <end position="16"/>
    </location>
</feature>
<evidence type="ECO:0000256" key="9">
    <source>
        <dbReference type="ARBA" id="ARBA00022763"/>
    </source>
</evidence>
<keyword evidence="8" id="KW-0547">Nucleotide-binding</keyword>
<keyword evidence="6" id="KW-0540">Nuclease</keyword>
<evidence type="ECO:0000256" key="12">
    <source>
        <dbReference type="ARBA" id="ARBA00022840"/>
    </source>
</evidence>
<feature type="region of interest" description="Disordered" evidence="21">
    <location>
        <begin position="191"/>
        <end position="241"/>
    </location>
</feature>
<keyword evidence="11" id="KW-0269">Exonuclease</keyword>
<evidence type="ECO:0000256" key="7">
    <source>
        <dbReference type="ARBA" id="ARBA00022723"/>
    </source>
</evidence>
<dbReference type="Gene3D" id="2.40.50.140">
    <property type="entry name" value="Nucleic acid-binding proteins"/>
    <property type="match status" value="1"/>
</dbReference>
<sequence length="923" mass="102593">MSDKLETYRKKRRFDDTPEPSGARSARRGRAGSAPKHAAGALSYVIQEHHARRLHYDFRLELDGTLRSWAIPKGPSLDPSVKRLAVHVEDHPLEYGSFEGEIPQGNYGAGTVIVWDRGTWEPVGGVEQARKDYEAGKLKFWLDGNKLHGGWALVRSGMRGGGDKEQWLLIKERDEEARGEAEFDVVAERPGSVLGQPRPRAAHDGKAVTTRAARGASGRLAVPAKAPHAGEASSSRPDIVATRSTESLRELAENPAIEGAVEAPLPSELKPQLATLVDSPPHGDDWTYEIKFDGYRMLARIDRRDKKKPVRIFTRNGLDWTSKFGKQSEALAAVGVDTAWIDGEATVLDERGVPNFQALQNAFDARKPQEISFFLFDLPYLNGYDLRNVPLVQRRALLRALMESVESDTVRFSEDFALDAGDMLQSACDMGLEGIIGKQRDSHYVSRRSGSWVKLRCRRRQEFVIGGYSEPSGSRSGFGALLLGVYDKQGNLRYAGRVGTGFDTSTLGAVKKELDAREVKKMPFAEVPRERSRTRVHWVRPELVAECNFSEWTSEGVVRQASFISLRSDKPAHEIVHESPRKGDEMNGQANGQAANDQASSAPSGRKSASTRRKEEGGGARKKAAAEETIAGVRISHPDRVMDKSTDFRKIDLVHYFESVAQWILPHLKDRPLALVRAPEGIEGELFFQKHTSRLEIPFVTQHEGLDPGHPPLLTIDNVQALIGVAQMGTVELHTWNGVASNLEKPDRIVFDLDPDPALGWDRMIEAALLTRSLLEELGLRSWCKTSGGKGFHVVVPIAKQAGWDEVKAFAQAAAQHMASTLPDRFSAKMGAQNRRRRIFIDYLRNNRGSSTVVAYSPRARAGMGVSVPLGWDEVEQTTGGAQWNVANVHERLDALKEDPWKDYARVRQRITREMRDRLGMES</sequence>
<evidence type="ECO:0000256" key="6">
    <source>
        <dbReference type="ARBA" id="ARBA00022722"/>
    </source>
</evidence>
<dbReference type="CDD" id="cd07971">
    <property type="entry name" value="OBF_DNA_ligase_LigD"/>
    <property type="match status" value="1"/>
</dbReference>
<evidence type="ECO:0000256" key="1">
    <source>
        <dbReference type="ARBA" id="ARBA00001936"/>
    </source>
</evidence>
<comment type="caution">
    <text evidence="23">The sequence shown here is derived from an EMBL/GenBank/DDBJ whole genome shotgun (WGS) entry which is preliminary data.</text>
</comment>
<dbReference type="NCBIfam" id="TIGR02778">
    <property type="entry name" value="ligD_pol"/>
    <property type="match status" value="1"/>
</dbReference>
<dbReference type="GO" id="GO:0006310">
    <property type="term" value="P:DNA recombination"/>
    <property type="evidence" value="ECO:0007669"/>
    <property type="project" value="UniProtKB-KW"/>
</dbReference>
<evidence type="ECO:0000256" key="10">
    <source>
        <dbReference type="ARBA" id="ARBA00022801"/>
    </source>
</evidence>
<dbReference type="InterPro" id="IPR012309">
    <property type="entry name" value="DNA_ligase_ATP-dep_C"/>
</dbReference>
<dbReference type="NCBIfam" id="TIGR02779">
    <property type="entry name" value="NHEJ_ligase_lig"/>
    <property type="match status" value="1"/>
</dbReference>
<evidence type="ECO:0000256" key="13">
    <source>
        <dbReference type="ARBA" id="ARBA00022932"/>
    </source>
</evidence>
<keyword evidence="10" id="KW-0378">Hydrolase</keyword>
<dbReference type="InterPro" id="IPR012340">
    <property type="entry name" value="NA-bd_OB-fold"/>
</dbReference>
<keyword evidence="12" id="KW-0067">ATP-binding</keyword>
<reference evidence="23 24" key="1">
    <citation type="submission" date="2018-03" db="EMBL/GenBank/DDBJ databases">
        <title>Whole genome analyses suggest that Burkholderia sensu lato contains two further novel genera in the rhizoxinica-symbiotica group Mycetohabitans gen. nov., and Trinickia gen. nov.: implications for the evolution of diazotrophy and nodulation in the Burkholderiaceae.</title>
        <authorList>
            <person name="Estrada De Los Santos P."/>
            <person name="Palmer M."/>
            <person name="Chavez-Ramirez B."/>
            <person name="Steenkamp E.T."/>
            <person name="Hirsch A.M."/>
            <person name="Manyaka P."/>
            <person name="Maluk M."/>
            <person name="Lafos M."/>
            <person name="Crook M."/>
            <person name="Gross E."/>
            <person name="Simon M.F."/>
            <person name="Bueno Dos Reis Junior F."/>
            <person name="Poole P.S."/>
            <person name="Venter S.N."/>
            <person name="James E.K."/>
        </authorList>
    </citation>
    <scope>NUCLEOTIDE SEQUENCE [LARGE SCALE GENOMIC DNA]</scope>
    <source>
        <strain evidence="23 24">JPY-366</strain>
    </source>
</reference>
<dbReference type="NCBIfam" id="TIGR02776">
    <property type="entry name" value="NHEJ_ligase_prk"/>
    <property type="match status" value="1"/>
</dbReference>
<keyword evidence="18" id="KW-0511">Multifunctional enzyme</keyword>
<evidence type="ECO:0000256" key="11">
    <source>
        <dbReference type="ARBA" id="ARBA00022839"/>
    </source>
</evidence>
<dbReference type="InterPro" id="IPR014146">
    <property type="entry name" value="LigD_ligase_dom"/>
</dbReference>
<evidence type="ECO:0000256" key="5">
    <source>
        <dbReference type="ARBA" id="ARBA00022695"/>
    </source>
</evidence>
<dbReference type="Pfam" id="PF01068">
    <property type="entry name" value="DNA_ligase_A_M"/>
    <property type="match status" value="1"/>
</dbReference>
<evidence type="ECO:0000313" key="24">
    <source>
        <dbReference type="Proteomes" id="UP000240638"/>
    </source>
</evidence>
<evidence type="ECO:0000256" key="19">
    <source>
        <dbReference type="ARBA" id="ARBA00029943"/>
    </source>
</evidence>
<dbReference type="GO" id="GO:0046872">
    <property type="term" value="F:metal ion binding"/>
    <property type="evidence" value="ECO:0007669"/>
    <property type="project" value="UniProtKB-KW"/>
</dbReference>
<dbReference type="Pfam" id="PF21686">
    <property type="entry name" value="LigD_Prim-Pol"/>
    <property type="match status" value="1"/>
</dbReference>
<dbReference type="GO" id="GO:0004527">
    <property type="term" value="F:exonuclease activity"/>
    <property type="evidence" value="ECO:0007669"/>
    <property type="project" value="UniProtKB-KW"/>
</dbReference>
<dbReference type="CDD" id="cd07906">
    <property type="entry name" value="Adenylation_DNA_ligase_LigD_LigC"/>
    <property type="match status" value="1"/>
</dbReference>
<dbReference type="EC" id="6.5.1.1" evidence="2"/>
<dbReference type="Gene3D" id="3.30.1490.70">
    <property type="match status" value="1"/>
</dbReference>
<evidence type="ECO:0000256" key="17">
    <source>
        <dbReference type="ARBA" id="ARBA00023211"/>
    </source>
</evidence>
<keyword evidence="17" id="KW-0464">Manganese</keyword>
<keyword evidence="13" id="KW-0239">DNA-directed DNA polymerase</keyword>
<evidence type="ECO:0000313" key="23">
    <source>
        <dbReference type="EMBL" id="PTB22499.1"/>
    </source>
</evidence>
<evidence type="ECO:0000256" key="3">
    <source>
        <dbReference type="ARBA" id="ARBA00022598"/>
    </source>
</evidence>
<dbReference type="SUPFAM" id="SSF50249">
    <property type="entry name" value="Nucleic acid-binding proteins"/>
    <property type="match status" value="1"/>
</dbReference>
<dbReference type="GO" id="GO:0006281">
    <property type="term" value="P:DNA repair"/>
    <property type="evidence" value="ECO:0007669"/>
    <property type="project" value="UniProtKB-KW"/>
</dbReference>
<accession>A0A2T3Y164</accession>
<dbReference type="SUPFAM" id="SSF56747">
    <property type="entry name" value="Prim-pol domain"/>
    <property type="match status" value="1"/>
</dbReference>
<evidence type="ECO:0000256" key="2">
    <source>
        <dbReference type="ARBA" id="ARBA00012727"/>
    </source>
</evidence>
<keyword evidence="9" id="KW-0227">DNA damage</keyword>
<dbReference type="GO" id="GO:0005524">
    <property type="term" value="F:ATP binding"/>
    <property type="evidence" value="ECO:0007669"/>
    <property type="project" value="UniProtKB-KW"/>
</dbReference>
<evidence type="ECO:0000256" key="20">
    <source>
        <dbReference type="ARBA" id="ARBA00034003"/>
    </source>
</evidence>
<keyword evidence="3 23" id="KW-0436">Ligase</keyword>
<dbReference type="InterPro" id="IPR014145">
    <property type="entry name" value="LigD_pol_dom"/>
</dbReference>
<dbReference type="GO" id="GO:0003910">
    <property type="term" value="F:DNA ligase (ATP) activity"/>
    <property type="evidence" value="ECO:0007669"/>
    <property type="project" value="UniProtKB-EC"/>
</dbReference>
<protein>
    <recommendedName>
        <fullName evidence="2">DNA ligase (ATP)</fullName>
        <ecNumber evidence="2">6.5.1.1</ecNumber>
    </recommendedName>
    <alternativeName>
        <fullName evidence="19">NHEJ DNA polymerase</fullName>
    </alternativeName>
</protein>
<dbReference type="Pfam" id="PF04679">
    <property type="entry name" value="DNA_ligase_A_C"/>
    <property type="match status" value="1"/>
</dbReference>
<evidence type="ECO:0000259" key="22">
    <source>
        <dbReference type="PROSITE" id="PS50160"/>
    </source>
</evidence>
<evidence type="ECO:0000256" key="16">
    <source>
        <dbReference type="ARBA" id="ARBA00023204"/>
    </source>
</evidence>
<evidence type="ECO:0000256" key="8">
    <source>
        <dbReference type="ARBA" id="ARBA00022741"/>
    </source>
</evidence>
<gene>
    <name evidence="23" type="primary">ligD</name>
    <name evidence="23" type="ORF">C9I57_01560</name>
</gene>
<dbReference type="InterPro" id="IPR052171">
    <property type="entry name" value="NHEJ_LigD"/>
</dbReference>
<dbReference type="GO" id="GO:0003677">
    <property type="term" value="F:DNA binding"/>
    <property type="evidence" value="ECO:0007669"/>
    <property type="project" value="UniProtKB-KW"/>
</dbReference>
<evidence type="ECO:0000256" key="15">
    <source>
        <dbReference type="ARBA" id="ARBA00023172"/>
    </source>
</evidence>
<dbReference type="InterPro" id="IPR014144">
    <property type="entry name" value="LigD_PE_domain"/>
</dbReference>
<keyword evidence="7" id="KW-0479">Metal-binding</keyword>
<dbReference type="InterPro" id="IPR033651">
    <property type="entry name" value="PaeLigD_Pol-like"/>
</dbReference>
<feature type="domain" description="ATP-dependent DNA ligase family profile" evidence="22">
    <location>
        <begin position="364"/>
        <end position="487"/>
    </location>
</feature>
<feature type="region of interest" description="Disordered" evidence="21">
    <location>
        <begin position="579"/>
        <end position="631"/>
    </location>
</feature>
<dbReference type="PANTHER" id="PTHR42705">
    <property type="entry name" value="BIFUNCTIONAL NON-HOMOLOGOUS END JOINING PROTEIN LIGD"/>
    <property type="match status" value="1"/>
</dbReference>
<dbReference type="InterPro" id="IPR014143">
    <property type="entry name" value="NHEJ_ligase_prk"/>
</dbReference>
<evidence type="ECO:0000256" key="4">
    <source>
        <dbReference type="ARBA" id="ARBA00022679"/>
    </source>
</evidence>
<dbReference type="NCBIfam" id="NF004628">
    <property type="entry name" value="PRK05972.1"/>
    <property type="match status" value="1"/>
</dbReference>
<dbReference type="CDD" id="cd04862">
    <property type="entry name" value="PaeLigD_Pol_like"/>
    <property type="match status" value="1"/>
</dbReference>
<keyword evidence="16" id="KW-0234">DNA repair</keyword>
<dbReference type="Proteomes" id="UP000240638">
    <property type="component" value="Unassembled WGS sequence"/>
</dbReference>
<comment type="cofactor">
    <cofactor evidence="1">
        <name>Mn(2+)</name>
        <dbReference type="ChEBI" id="CHEBI:29035"/>
    </cofactor>
</comment>
<evidence type="ECO:0000256" key="21">
    <source>
        <dbReference type="SAM" id="MobiDB-lite"/>
    </source>
</evidence>
<dbReference type="GO" id="GO:0003887">
    <property type="term" value="F:DNA-directed DNA polymerase activity"/>
    <property type="evidence" value="ECO:0007669"/>
    <property type="project" value="UniProtKB-KW"/>
</dbReference>
<feature type="compositionally biased region" description="Low complexity" evidence="21">
    <location>
        <begin position="587"/>
        <end position="602"/>
    </location>
</feature>
<dbReference type="Pfam" id="PF13298">
    <property type="entry name" value="LigD_N"/>
    <property type="match status" value="1"/>
</dbReference>
<dbReference type="PROSITE" id="PS50160">
    <property type="entry name" value="DNA_LIGASE_A3"/>
    <property type="match status" value="1"/>
</dbReference>
<keyword evidence="4" id="KW-0808">Transferase</keyword>
<dbReference type="Gene3D" id="3.90.920.10">
    <property type="entry name" value="DNA primase, PRIM domain"/>
    <property type="match status" value="1"/>
</dbReference>
<dbReference type="SUPFAM" id="SSF56091">
    <property type="entry name" value="DNA ligase/mRNA capping enzyme, catalytic domain"/>
    <property type="match status" value="1"/>
</dbReference>
<name>A0A2T3Y164_9BURK</name>
<keyword evidence="5" id="KW-0548">Nucleotidyltransferase</keyword>
<dbReference type="PANTHER" id="PTHR42705:SF2">
    <property type="entry name" value="BIFUNCTIONAL NON-HOMOLOGOUS END JOINING PROTEIN LIGD"/>
    <property type="match status" value="1"/>
</dbReference>